<dbReference type="Proteomes" id="UP000001554">
    <property type="component" value="Chromosome 10"/>
</dbReference>
<dbReference type="GeneID" id="118424497"/>
<sequence length="151" mass="17032">MELKVLFIRTCQDEDELQHTDSIRREVHEDLKAHIDDIDVTDIFIVNTLDDKMVQDKWHLGSLRAAILHAMDQFDMTDRNLMQMQMEGIIALNEGKSSKPSDHILRALYGCPRTIKPLLPDWKAAITPGAKSCSTSNFSSGGCVIATLSKY</sequence>
<dbReference type="KEGG" id="bfo:118424497"/>
<organism evidence="1 2">
    <name type="scientific">Branchiostoma floridae</name>
    <name type="common">Florida lancelet</name>
    <name type="synonym">Amphioxus</name>
    <dbReference type="NCBI Taxonomy" id="7739"/>
    <lineage>
        <taxon>Eukaryota</taxon>
        <taxon>Metazoa</taxon>
        <taxon>Chordata</taxon>
        <taxon>Cephalochordata</taxon>
        <taxon>Leptocardii</taxon>
        <taxon>Amphioxiformes</taxon>
        <taxon>Branchiostomatidae</taxon>
        <taxon>Branchiostoma</taxon>
    </lineage>
</organism>
<dbReference type="RefSeq" id="XP_035688965.1">
    <property type="nucleotide sequence ID" value="XM_035833072.1"/>
</dbReference>
<proteinExistence type="predicted"/>
<keyword evidence="1" id="KW-1185">Reference proteome</keyword>
<gene>
    <name evidence="2" type="primary">LOC118424497</name>
</gene>
<evidence type="ECO:0000313" key="2">
    <source>
        <dbReference type="RefSeq" id="XP_035688965.1"/>
    </source>
</evidence>
<accession>A0A9J7LVF7</accession>
<evidence type="ECO:0000313" key="1">
    <source>
        <dbReference type="Proteomes" id="UP000001554"/>
    </source>
</evidence>
<reference evidence="2" key="2">
    <citation type="submission" date="2025-08" db="UniProtKB">
        <authorList>
            <consortium name="RefSeq"/>
        </authorList>
    </citation>
    <scope>IDENTIFICATION</scope>
    <source>
        <strain evidence="2">S238N-H82</strain>
        <tissue evidence="2">Testes</tissue>
    </source>
</reference>
<reference evidence="1" key="1">
    <citation type="journal article" date="2020" name="Nat. Ecol. Evol.">
        <title>Deeply conserved synteny resolves early events in vertebrate evolution.</title>
        <authorList>
            <person name="Simakov O."/>
            <person name="Marletaz F."/>
            <person name="Yue J.X."/>
            <person name="O'Connell B."/>
            <person name="Jenkins J."/>
            <person name="Brandt A."/>
            <person name="Calef R."/>
            <person name="Tung C.H."/>
            <person name="Huang T.K."/>
            <person name="Schmutz J."/>
            <person name="Satoh N."/>
            <person name="Yu J.K."/>
            <person name="Putnam N.H."/>
            <person name="Green R.E."/>
            <person name="Rokhsar D.S."/>
        </authorList>
    </citation>
    <scope>NUCLEOTIDE SEQUENCE [LARGE SCALE GENOMIC DNA]</scope>
    <source>
        <strain evidence="1">S238N-H82</strain>
    </source>
</reference>
<name>A0A9J7LVF7_BRAFL</name>
<dbReference type="AlphaFoldDB" id="A0A9J7LVF7"/>
<protein>
    <submittedName>
        <fullName evidence="2">Uncharacterized protein LOC118424497</fullName>
    </submittedName>
</protein>